<dbReference type="EMBL" id="JAAMFL010000002">
    <property type="protein sequence ID" value="MBS9337132.1"/>
    <property type="molecule type" value="Genomic_DNA"/>
</dbReference>
<name>A0ABS5QW28_9LACO</name>
<dbReference type="RefSeq" id="WP_213820761.1">
    <property type="nucleotide sequence ID" value="NZ_JAAMFL010000002.1"/>
</dbReference>
<reference evidence="2 3" key="1">
    <citation type="submission" date="2020-02" db="EMBL/GenBank/DDBJ databases">
        <title>Fructobacillus sp. isolated from paper mulberry of Taiwan.</title>
        <authorList>
            <person name="Lin S.-T."/>
        </authorList>
    </citation>
    <scope>NUCLEOTIDE SEQUENCE [LARGE SCALE GENOMIC DNA]</scope>
    <source>
        <strain evidence="2 3">S1-1</strain>
    </source>
</reference>
<accession>A0ABS5QW28</accession>
<protein>
    <submittedName>
        <fullName evidence="2">Uncharacterized protein</fullName>
    </submittedName>
</protein>
<dbReference type="Proteomes" id="UP001519503">
    <property type="component" value="Unassembled WGS sequence"/>
</dbReference>
<proteinExistence type="predicted"/>
<keyword evidence="3" id="KW-1185">Reference proteome</keyword>
<evidence type="ECO:0000256" key="1">
    <source>
        <dbReference type="SAM" id="Phobius"/>
    </source>
</evidence>
<evidence type="ECO:0000313" key="2">
    <source>
        <dbReference type="EMBL" id="MBS9337132.1"/>
    </source>
</evidence>
<feature type="transmembrane region" description="Helical" evidence="1">
    <location>
        <begin position="9"/>
        <end position="28"/>
    </location>
</feature>
<evidence type="ECO:0000313" key="3">
    <source>
        <dbReference type="Proteomes" id="UP001519503"/>
    </source>
</evidence>
<comment type="caution">
    <text evidence="2">The sequence shown here is derived from an EMBL/GenBank/DDBJ whole genome shotgun (WGS) entry which is preliminary data.</text>
</comment>
<keyword evidence="1" id="KW-0812">Transmembrane</keyword>
<gene>
    <name evidence="2" type="ORF">G6R30_01455</name>
</gene>
<keyword evidence="1" id="KW-0472">Membrane</keyword>
<keyword evidence="1" id="KW-1133">Transmembrane helix</keyword>
<feature type="transmembrane region" description="Helical" evidence="1">
    <location>
        <begin position="34"/>
        <end position="53"/>
    </location>
</feature>
<organism evidence="2 3">
    <name type="scientific">Fructobacillus parabroussonetiae</name>
    <dbReference type="NCBI Taxonomy" id="2713174"/>
    <lineage>
        <taxon>Bacteria</taxon>
        <taxon>Bacillati</taxon>
        <taxon>Bacillota</taxon>
        <taxon>Bacilli</taxon>
        <taxon>Lactobacillales</taxon>
        <taxon>Lactobacillaceae</taxon>
        <taxon>Fructobacillus</taxon>
    </lineage>
</organism>
<sequence length="60" mass="6790">MKEFINQHIVYFLIAMVILESLILFSPLGKNGMTSIILNLILLLCAIFVLVAVRSNKKNK</sequence>